<sequence length="72" mass="7528">MQVAQGGGMHASYMPVDTSMRLSMKVHNATPSQLQPAMHSQLNGLLGAAGAAVESGFIRPGCVHLVLQQAQL</sequence>
<name>A0ABY8U878_TETOB</name>
<dbReference type="Proteomes" id="UP001244341">
    <property type="component" value="Chromosome 8b"/>
</dbReference>
<evidence type="ECO:0000313" key="1">
    <source>
        <dbReference type="EMBL" id="WIA17579.1"/>
    </source>
</evidence>
<accession>A0ABY8U878</accession>
<proteinExistence type="predicted"/>
<gene>
    <name evidence="1" type="ORF">OEZ85_014404</name>
</gene>
<keyword evidence="2" id="KW-1185">Reference proteome</keyword>
<reference evidence="1 2" key="1">
    <citation type="submission" date="2023-05" db="EMBL/GenBank/DDBJ databases">
        <title>A 100% complete, gapless, phased diploid assembly of the Scenedesmus obliquus UTEX 3031 genome.</title>
        <authorList>
            <person name="Biondi T.C."/>
            <person name="Hanschen E.R."/>
            <person name="Kwon T."/>
            <person name="Eng W."/>
            <person name="Kruse C.P.S."/>
            <person name="Koehler S.I."/>
            <person name="Kunde Y."/>
            <person name="Gleasner C.D."/>
            <person name="You Mak K.T."/>
            <person name="Polle J."/>
            <person name="Hovde B.T."/>
            <person name="Starkenburg S.R."/>
        </authorList>
    </citation>
    <scope>NUCLEOTIDE SEQUENCE [LARGE SCALE GENOMIC DNA]</scope>
    <source>
        <strain evidence="1 2">DOE0152z</strain>
    </source>
</reference>
<dbReference type="EMBL" id="CP126215">
    <property type="protein sequence ID" value="WIA17579.1"/>
    <property type="molecule type" value="Genomic_DNA"/>
</dbReference>
<evidence type="ECO:0000313" key="2">
    <source>
        <dbReference type="Proteomes" id="UP001244341"/>
    </source>
</evidence>
<organism evidence="1 2">
    <name type="scientific">Tetradesmus obliquus</name>
    <name type="common">Green alga</name>
    <name type="synonym">Acutodesmus obliquus</name>
    <dbReference type="NCBI Taxonomy" id="3088"/>
    <lineage>
        <taxon>Eukaryota</taxon>
        <taxon>Viridiplantae</taxon>
        <taxon>Chlorophyta</taxon>
        <taxon>core chlorophytes</taxon>
        <taxon>Chlorophyceae</taxon>
        <taxon>CS clade</taxon>
        <taxon>Sphaeropleales</taxon>
        <taxon>Scenedesmaceae</taxon>
        <taxon>Tetradesmus</taxon>
    </lineage>
</organism>
<protein>
    <submittedName>
        <fullName evidence="1">Uncharacterized protein</fullName>
    </submittedName>
</protein>